<keyword evidence="1" id="KW-0472">Membrane</keyword>
<feature type="transmembrane region" description="Helical" evidence="1">
    <location>
        <begin position="121"/>
        <end position="141"/>
    </location>
</feature>
<dbReference type="AlphaFoldDB" id="A0A6M0CH33"/>
<feature type="transmembrane region" description="Helical" evidence="1">
    <location>
        <begin position="86"/>
        <end position="109"/>
    </location>
</feature>
<name>A0A6M0CH33_9FLAO</name>
<dbReference type="RefSeq" id="WP_164031337.1">
    <property type="nucleotide sequence ID" value="NZ_JAABOQ010000003.1"/>
</dbReference>
<dbReference type="Proteomes" id="UP000474296">
    <property type="component" value="Unassembled WGS sequence"/>
</dbReference>
<sequence length="149" mass="17105">MYDIIRTLHSYWAFLVILALAIAVINSIIKLSTKKEFEAKDIRLGLFALIFSHIQLLIGLVLYFVTPYFSQFGEQGMGAVMKDPTLRLYLVEHPLINILAIVFITMGWSKHKKKVASDSKFKMFAIFYTIGLVLLLSRIPWSTWLGQFS</sequence>
<gene>
    <name evidence="2" type="ORF">GWK10_07980</name>
</gene>
<accession>A0A6M0CH33</accession>
<evidence type="ECO:0000313" key="2">
    <source>
        <dbReference type="EMBL" id="NER17145.1"/>
    </source>
</evidence>
<dbReference type="EMBL" id="JAABOQ010000003">
    <property type="protein sequence ID" value="NER17145.1"/>
    <property type="molecule type" value="Genomic_DNA"/>
</dbReference>
<keyword evidence="3" id="KW-1185">Reference proteome</keyword>
<evidence type="ECO:0000313" key="3">
    <source>
        <dbReference type="Proteomes" id="UP000474296"/>
    </source>
</evidence>
<organism evidence="2 3">
    <name type="scientific">Spongiivirga citrea</name>
    <dbReference type="NCBI Taxonomy" id="1481457"/>
    <lineage>
        <taxon>Bacteria</taxon>
        <taxon>Pseudomonadati</taxon>
        <taxon>Bacteroidota</taxon>
        <taxon>Flavobacteriia</taxon>
        <taxon>Flavobacteriales</taxon>
        <taxon>Flavobacteriaceae</taxon>
        <taxon>Spongiivirga</taxon>
    </lineage>
</organism>
<evidence type="ECO:0008006" key="4">
    <source>
        <dbReference type="Google" id="ProtNLM"/>
    </source>
</evidence>
<feature type="transmembrane region" description="Helical" evidence="1">
    <location>
        <begin position="44"/>
        <end position="66"/>
    </location>
</feature>
<reference evidence="2 3" key="1">
    <citation type="submission" date="2020-01" db="EMBL/GenBank/DDBJ databases">
        <title>Spongiivirga citrea KCTC 32990T.</title>
        <authorList>
            <person name="Wang G."/>
        </authorList>
    </citation>
    <scope>NUCLEOTIDE SEQUENCE [LARGE SCALE GENOMIC DNA]</scope>
    <source>
        <strain evidence="2 3">KCTC 32990</strain>
    </source>
</reference>
<proteinExistence type="predicted"/>
<protein>
    <recommendedName>
        <fullName evidence="4">Cytochrome B</fullName>
    </recommendedName>
</protein>
<evidence type="ECO:0000256" key="1">
    <source>
        <dbReference type="SAM" id="Phobius"/>
    </source>
</evidence>
<feature type="transmembrane region" description="Helical" evidence="1">
    <location>
        <begin position="12"/>
        <end position="32"/>
    </location>
</feature>
<keyword evidence="1" id="KW-1133">Transmembrane helix</keyword>
<keyword evidence="1" id="KW-0812">Transmembrane</keyword>
<comment type="caution">
    <text evidence="2">The sequence shown here is derived from an EMBL/GenBank/DDBJ whole genome shotgun (WGS) entry which is preliminary data.</text>
</comment>